<evidence type="ECO:0000313" key="1">
    <source>
        <dbReference type="EMBL" id="TCD03309.1"/>
    </source>
</evidence>
<dbReference type="EMBL" id="SJSL01000001">
    <property type="protein sequence ID" value="TCD03309.1"/>
    <property type="molecule type" value="Genomic_DNA"/>
</dbReference>
<gene>
    <name evidence="1" type="ORF">EZ437_04875</name>
</gene>
<dbReference type="AlphaFoldDB" id="A0A4R0NT31"/>
<evidence type="ECO:0008006" key="3">
    <source>
        <dbReference type="Google" id="ProtNLM"/>
    </source>
</evidence>
<sequence>MNSEDGLGIIRKPVILLTGCINPKGMTFTALQNPDFRRAQYIDAINFYLKVTDNVIIFVENSGVDISAEFEGHKDRLEVLTFLGNDYPKELGKGYGEMLIIEYAFEHSSLVNLSSSVCKITGRYKILNINSILRSYSGHRCDVMVDLTHKMTYADSRIFLAEKSFFNDYLFKRAGLINDTSGVHFEHILNRSVFQAIVDNYAYLPLKYRPRIMGQSGTDKVIYDHSFFPWFRKNLRKMIRFKLFLKE</sequence>
<reference evidence="1 2" key="1">
    <citation type="submission" date="2019-02" db="EMBL/GenBank/DDBJ databases">
        <title>Pedobacter sp. RP-1-14 sp. nov., isolated from Arctic soil.</title>
        <authorList>
            <person name="Dahal R.H."/>
        </authorList>
    </citation>
    <scope>NUCLEOTIDE SEQUENCE [LARGE SCALE GENOMIC DNA]</scope>
    <source>
        <strain evidence="1 2">RP-1-14</strain>
    </source>
</reference>
<name>A0A4R0NT31_9SPHI</name>
<comment type="caution">
    <text evidence="1">The sequence shown here is derived from an EMBL/GenBank/DDBJ whole genome shotgun (WGS) entry which is preliminary data.</text>
</comment>
<evidence type="ECO:0000313" key="2">
    <source>
        <dbReference type="Proteomes" id="UP000293347"/>
    </source>
</evidence>
<accession>A0A4R0NT31</accession>
<protein>
    <recommendedName>
        <fullName evidence="3">Glycosyl transferase family 2</fullName>
    </recommendedName>
</protein>
<proteinExistence type="predicted"/>
<dbReference type="Proteomes" id="UP000293347">
    <property type="component" value="Unassembled WGS sequence"/>
</dbReference>
<organism evidence="1 2">
    <name type="scientific">Pedobacter psychroterrae</name>
    <dbReference type="NCBI Taxonomy" id="2530453"/>
    <lineage>
        <taxon>Bacteria</taxon>
        <taxon>Pseudomonadati</taxon>
        <taxon>Bacteroidota</taxon>
        <taxon>Sphingobacteriia</taxon>
        <taxon>Sphingobacteriales</taxon>
        <taxon>Sphingobacteriaceae</taxon>
        <taxon>Pedobacter</taxon>
    </lineage>
</organism>
<dbReference type="RefSeq" id="WP_131593797.1">
    <property type="nucleotide sequence ID" value="NZ_SJSL01000001.1"/>
</dbReference>
<keyword evidence="2" id="KW-1185">Reference proteome</keyword>
<dbReference type="OrthoDB" id="597706at2"/>